<gene>
    <name evidence="1" type="ORF">PBRA_005280</name>
    <name evidence="2" type="ORF">PLBR_LOCUS2556</name>
</gene>
<accession>A0A0G4IN67</accession>
<evidence type="ECO:0000313" key="2">
    <source>
        <dbReference type="EMBL" id="SPQ95341.1"/>
    </source>
</evidence>
<dbReference type="Proteomes" id="UP000290189">
    <property type="component" value="Unassembled WGS sequence"/>
</dbReference>
<evidence type="ECO:0000313" key="4">
    <source>
        <dbReference type="Proteomes" id="UP000290189"/>
    </source>
</evidence>
<name>A0A0G4IN67_PLABS</name>
<evidence type="ECO:0000313" key="3">
    <source>
        <dbReference type="Proteomes" id="UP000039324"/>
    </source>
</evidence>
<geneLocation type="mitochondrion" evidence="2"/>
<evidence type="ECO:0000313" key="1">
    <source>
        <dbReference type="EMBL" id="CEO96676.1"/>
    </source>
</evidence>
<reference evidence="1 3" key="1">
    <citation type="submission" date="2015-02" db="EMBL/GenBank/DDBJ databases">
        <authorList>
            <person name="Chooi Y.-H."/>
        </authorList>
    </citation>
    <scope>NUCLEOTIDE SEQUENCE [LARGE SCALE GENOMIC DNA]</scope>
    <source>
        <strain evidence="1">E3</strain>
    </source>
</reference>
<sequence length="117" mass="12443">MSAEADYMRLVRALETDLEEAFARTAASFEIAYPVRAARADRARLTSLLDDLSRQLVAAGDDVLPVDADASAKDETDAVVKESILETRAAIAKITNVNAQAATKVLGKAQRVGPPAT</sequence>
<keyword evidence="2" id="KW-0496">Mitochondrion</keyword>
<proteinExistence type="predicted"/>
<protein>
    <submittedName>
        <fullName evidence="1">Uncharacterized protein</fullName>
    </submittedName>
</protein>
<reference evidence="2 4" key="2">
    <citation type="submission" date="2018-03" db="EMBL/GenBank/DDBJ databases">
        <authorList>
            <person name="Fogelqvist J."/>
        </authorList>
    </citation>
    <scope>NUCLEOTIDE SEQUENCE [LARGE SCALE GENOMIC DNA]</scope>
</reference>
<dbReference type="EMBL" id="OVEO01000004">
    <property type="protein sequence ID" value="SPQ95341.1"/>
    <property type="molecule type" value="Genomic_DNA"/>
</dbReference>
<organism evidence="1 3">
    <name type="scientific">Plasmodiophora brassicae</name>
    <name type="common">Clubroot disease agent</name>
    <dbReference type="NCBI Taxonomy" id="37360"/>
    <lineage>
        <taxon>Eukaryota</taxon>
        <taxon>Sar</taxon>
        <taxon>Rhizaria</taxon>
        <taxon>Endomyxa</taxon>
        <taxon>Phytomyxea</taxon>
        <taxon>Plasmodiophorida</taxon>
        <taxon>Plasmodiophoridae</taxon>
        <taxon>Plasmodiophora</taxon>
    </lineage>
</organism>
<dbReference type="EMBL" id="CDSF01000076">
    <property type="protein sequence ID" value="CEO96676.1"/>
    <property type="molecule type" value="Genomic_DNA"/>
</dbReference>
<dbReference type="AlphaFoldDB" id="A0A0G4IN67"/>
<keyword evidence="3" id="KW-1185">Reference proteome</keyword>
<dbReference type="Proteomes" id="UP000039324">
    <property type="component" value="Unassembled WGS sequence"/>
</dbReference>